<organism evidence="12 14">
    <name type="scientific">Legionella israelensis</name>
    <dbReference type="NCBI Taxonomy" id="454"/>
    <lineage>
        <taxon>Bacteria</taxon>
        <taxon>Pseudomonadati</taxon>
        <taxon>Pseudomonadota</taxon>
        <taxon>Gammaproteobacteria</taxon>
        <taxon>Legionellales</taxon>
        <taxon>Legionellaceae</taxon>
        <taxon>Legionella</taxon>
    </lineage>
</organism>
<dbReference type="GO" id="GO:0005886">
    <property type="term" value="C:plasma membrane"/>
    <property type="evidence" value="ECO:0007669"/>
    <property type="project" value="UniProtKB-SubCell"/>
</dbReference>
<comment type="function">
    <text evidence="10">Catalyzes the transfer of an acyl group from acyl-phosphate (acyl-PO(4)) to glycerol-3-phosphate (G3P) to form lysophosphatidic acid (LPA). This enzyme utilizes acyl-phosphate as fatty acyl donor, but not acyl-CoA or acyl-ACP.</text>
</comment>
<keyword evidence="14" id="KW-1185">Reference proteome</keyword>
<comment type="subunit">
    <text evidence="10">Probably interacts with PlsX.</text>
</comment>
<dbReference type="NCBIfam" id="TIGR00023">
    <property type="entry name" value="glycerol-3-phosphate 1-O-acyltransferase PlsY"/>
    <property type="match status" value="1"/>
</dbReference>
<dbReference type="EC" id="2.3.1.275" evidence="10"/>
<evidence type="ECO:0000256" key="11">
    <source>
        <dbReference type="SAM" id="MobiDB-lite"/>
    </source>
</evidence>
<dbReference type="GO" id="GO:0043772">
    <property type="term" value="F:acyl-phosphate glycerol-3-phosphate acyltransferase activity"/>
    <property type="evidence" value="ECO:0007669"/>
    <property type="project" value="UniProtKB-UniRule"/>
</dbReference>
<keyword evidence="1 10" id="KW-1003">Cell membrane</keyword>
<comment type="similarity">
    <text evidence="10">Belongs to the PlsY family.</text>
</comment>
<evidence type="ECO:0000256" key="8">
    <source>
        <dbReference type="ARBA" id="ARBA00023209"/>
    </source>
</evidence>
<evidence type="ECO:0000256" key="7">
    <source>
        <dbReference type="ARBA" id="ARBA00023136"/>
    </source>
</evidence>
<feature type="transmembrane region" description="Helical" evidence="10">
    <location>
        <begin position="154"/>
        <end position="178"/>
    </location>
</feature>
<keyword evidence="9 10" id="KW-1208">Phospholipid metabolism</keyword>
<comment type="pathway">
    <text evidence="10">Lipid metabolism; phospholipid metabolism.</text>
</comment>
<dbReference type="GO" id="GO:0008654">
    <property type="term" value="P:phospholipid biosynthetic process"/>
    <property type="evidence" value="ECO:0007669"/>
    <property type="project" value="UniProtKB-UniRule"/>
</dbReference>
<evidence type="ECO:0000256" key="5">
    <source>
        <dbReference type="ARBA" id="ARBA00022989"/>
    </source>
</evidence>
<keyword evidence="2 10" id="KW-0444">Lipid biosynthesis</keyword>
<dbReference type="EMBL" id="CP038254">
    <property type="protein sequence ID" value="QBR84656.1"/>
    <property type="molecule type" value="Genomic_DNA"/>
</dbReference>
<feature type="compositionally biased region" description="Basic and acidic residues" evidence="11">
    <location>
        <begin position="225"/>
        <end position="234"/>
    </location>
</feature>
<feature type="region of interest" description="Disordered" evidence="11">
    <location>
        <begin position="210"/>
        <end position="247"/>
    </location>
</feature>
<name>A0A0W0V2G1_9GAMM</name>
<evidence type="ECO:0000256" key="4">
    <source>
        <dbReference type="ARBA" id="ARBA00022692"/>
    </source>
</evidence>
<keyword evidence="7 10" id="KW-0472">Membrane</keyword>
<dbReference type="Proteomes" id="UP000295517">
    <property type="component" value="Chromosome"/>
</dbReference>
<dbReference type="STRING" id="454.Lisr_2535"/>
<dbReference type="RefSeq" id="WP_115325214.1">
    <property type="nucleotide sequence ID" value="NZ_CAAAJA010000011.1"/>
</dbReference>
<dbReference type="SMART" id="SM01207">
    <property type="entry name" value="G3P_acyltransf"/>
    <property type="match status" value="1"/>
</dbReference>
<comment type="subcellular location">
    <subcellularLocation>
        <location evidence="10">Cell membrane</location>
        <topology evidence="10">Multi-pass membrane protein</topology>
    </subcellularLocation>
</comment>
<dbReference type="PANTHER" id="PTHR30309:SF0">
    <property type="entry name" value="GLYCEROL-3-PHOSPHATE ACYLTRANSFERASE-RELATED"/>
    <property type="match status" value="1"/>
</dbReference>
<dbReference type="PATRIC" id="fig|454.4.peg.2772"/>
<feature type="transmembrane region" description="Helical" evidence="10">
    <location>
        <begin position="113"/>
        <end position="134"/>
    </location>
</feature>
<proteinExistence type="inferred from homology"/>
<evidence type="ECO:0000256" key="6">
    <source>
        <dbReference type="ARBA" id="ARBA00023098"/>
    </source>
</evidence>
<dbReference type="UniPathway" id="UPA00085"/>
<dbReference type="Pfam" id="PF02660">
    <property type="entry name" value="G3P_acyltransf"/>
    <property type="match status" value="1"/>
</dbReference>
<feature type="transmembrane region" description="Helical" evidence="10">
    <location>
        <begin position="6"/>
        <end position="25"/>
    </location>
</feature>
<dbReference type="EMBL" id="LNYH01000149">
    <property type="protein sequence ID" value="KTD14307.1"/>
    <property type="molecule type" value="Genomic_DNA"/>
</dbReference>
<dbReference type="AlphaFoldDB" id="A0A0W0V2G1"/>
<comment type="catalytic activity">
    <reaction evidence="10">
        <text>an acyl phosphate + sn-glycerol 3-phosphate = a 1-acyl-sn-glycero-3-phosphate + phosphate</text>
        <dbReference type="Rhea" id="RHEA:34075"/>
        <dbReference type="ChEBI" id="CHEBI:43474"/>
        <dbReference type="ChEBI" id="CHEBI:57597"/>
        <dbReference type="ChEBI" id="CHEBI:57970"/>
        <dbReference type="ChEBI" id="CHEBI:59918"/>
        <dbReference type="EC" id="2.3.1.275"/>
    </reaction>
</comment>
<feature type="compositionally biased region" description="Basic residues" evidence="11">
    <location>
        <begin position="235"/>
        <end position="247"/>
    </location>
</feature>
<feature type="transmembrane region" description="Helical" evidence="10">
    <location>
        <begin position="55"/>
        <end position="77"/>
    </location>
</feature>
<protein>
    <recommendedName>
        <fullName evidence="10">Glycerol-3-phosphate acyltransferase</fullName>
    </recommendedName>
    <alternativeName>
        <fullName evidence="10">Acyl-PO4 G3P acyltransferase</fullName>
    </alternativeName>
    <alternativeName>
        <fullName evidence="10">Acyl-phosphate--glycerol-3-phosphate acyltransferase</fullName>
    </alternativeName>
    <alternativeName>
        <fullName evidence="10">G3P acyltransferase</fullName>
        <shortName evidence="10">GPAT</shortName>
        <ecNumber evidence="10">2.3.1.275</ecNumber>
    </alternativeName>
    <alternativeName>
        <fullName evidence="10">Lysophosphatidic acid synthase</fullName>
        <shortName evidence="10">LPA synthase</shortName>
    </alternativeName>
</protein>
<evidence type="ECO:0000256" key="3">
    <source>
        <dbReference type="ARBA" id="ARBA00022679"/>
    </source>
</evidence>
<dbReference type="HAMAP" id="MF_01043">
    <property type="entry name" value="PlsY"/>
    <property type="match status" value="1"/>
</dbReference>
<dbReference type="InterPro" id="IPR003811">
    <property type="entry name" value="G3P_acylTferase_PlsY"/>
</dbReference>
<keyword evidence="4 10" id="KW-0812">Transmembrane</keyword>
<evidence type="ECO:0000313" key="12">
    <source>
        <dbReference type="EMBL" id="KTD14307.1"/>
    </source>
</evidence>
<evidence type="ECO:0000256" key="9">
    <source>
        <dbReference type="ARBA" id="ARBA00023264"/>
    </source>
</evidence>
<dbReference type="OrthoDB" id="9777124at2"/>
<reference evidence="13 15" key="2">
    <citation type="submission" date="2019-03" db="EMBL/GenBank/DDBJ databases">
        <title>Diverse conjugative elements silence natural transformation in Legionella species.</title>
        <authorList>
            <person name="Durieux I."/>
            <person name="Ginevra C."/>
            <person name="Attaiech L."/>
            <person name="Picq K."/>
            <person name="Juan P.A."/>
            <person name="Jarraud S."/>
            <person name="Charpentier X."/>
        </authorList>
    </citation>
    <scope>NUCLEOTIDE SEQUENCE [LARGE SCALE GENOMIC DNA]</scope>
    <source>
        <strain evidence="13 15">HL-0427-4011</strain>
    </source>
</reference>
<evidence type="ECO:0000256" key="1">
    <source>
        <dbReference type="ARBA" id="ARBA00022475"/>
    </source>
</evidence>
<evidence type="ECO:0000313" key="14">
    <source>
        <dbReference type="Proteomes" id="UP000054761"/>
    </source>
</evidence>
<keyword evidence="6 10" id="KW-0443">Lipid metabolism</keyword>
<reference evidence="12 14" key="1">
    <citation type="submission" date="2015-11" db="EMBL/GenBank/DDBJ databases">
        <title>Genomic analysis of 38 Legionella species identifies large and diverse effector repertoires.</title>
        <authorList>
            <person name="Burstein D."/>
            <person name="Amaro F."/>
            <person name="Zusman T."/>
            <person name="Lifshitz Z."/>
            <person name="Cohen O."/>
            <person name="Gilbert J.A."/>
            <person name="Pupko T."/>
            <person name="Shuman H.A."/>
            <person name="Segal G."/>
        </authorList>
    </citation>
    <scope>NUCLEOTIDE SEQUENCE [LARGE SCALE GENOMIC DNA]</scope>
    <source>
        <strain evidence="12 14">Bercovier 4</strain>
    </source>
</reference>
<evidence type="ECO:0000313" key="15">
    <source>
        <dbReference type="Proteomes" id="UP000295517"/>
    </source>
</evidence>
<sequence length="247" mass="27114">MSVLLFIFSVLLGYLLGSLCSAIIVSRMFSLPDPRLEGSKNPGATNVLRLAGKKYALIVLLFDALKGVIPVLLAKALGASPTTVAFTCLAAVAGHMFPVFFQYRGGKGVATAIGAFLALHFILGVTIIATWLIVANFTRYSSLGSIVSMCLAPFYSMLMLSNINTFPPLFFIAIFILYKHRNNITRLIDGTEPKIIFKSNVLAKLTASAREAKPEIEKSIQTTPKDQEKKEERTKRKKAKKKQEKPD</sequence>
<keyword evidence="8 10" id="KW-0594">Phospholipid biosynthesis</keyword>
<dbReference type="Proteomes" id="UP000054761">
    <property type="component" value="Unassembled WGS sequence"/>
</dbReference>
<dbReference type="PANTHER" id="PTHR30309">
    <property type="entry name" value="INNER MEMBRANE PROTEIN YGIH"/>
    <property type="match status" value="1"/>
</dbReference>
<evidence type="ECO:0000313" key="13">
    <source>
        <dbReference type="EMBL" id="QBR84656.1"/>
    </source>
</evidence>
<accession>A0A0W0V2G1</accession>
<keyword evidence="3 10" id="KW-0808">Transferase</keyword>
<gene>
    <name evidence="10" type="primary">plsY</name>
    <name evidence="13" type="ORF">E3983_09950</name>
    <name evidence="12" type="ORF">Lisr_2535</name>
</gene>
<keyword evidence="5 10" id="KW-1133">Transmembrane helix</keyword>
<evidence type="ECO:0000256" key="2">
    <source>
        <dbReference type="ARBA" id="ARBA00022516"/>
    </source>
</evidence>
<feature type="transmembrane region" description="Helical" evidence="10">
    <location>
        <begin position="83"/>
        <end position="101"/>
    </location>
</feature>
<evidence type="ECO:0000256" key="10">
    <source>
        <dbReference type="HAMAP-Rule" id="MF_01043"/>
    </source>
</evidence>